<evidence type="ECO:0000256" key="1">
    <source>
        <dbReference type="SAM" id="MobiDB-lite"/>
    </source>
</evidence>
<name>S7ZQK9_PENO1</name>
<evidence type="ECO:0000313" key="4">
    <source>
        <dbReference type="Proteomes" id="UP000019376"/>
    </source>
</evidence>
<dbReference type="Proteomes" id="UP000019376">
    <property type="component" value="Unassembled WGS sequence"/>
</dbReference>
<feature type="region of interest" description="Disordered" evidence="1">
    <location>
        <begin position="276"/>
        <end position="295"/>
    </location>
</feature>
<feature type="region of interest" description="Disordered" evidence="1">
    <location>
        <begin position="586"/>
        <end position="682"/>
    </location>
</feature>
<dbReference type="OrthoDB" id="5424797at2759"/>
<dbReference type="HOGENOM" id="CLU_323921_0_0_1"/>
<dbReference type="AlphaFoldDB" id="S7ZQK9"/>
<feature type="compositionally biased region" description="Basic and acidic residues" evidence="1">
    <location>
        <begin position="9"/>
        <end position="20"/>
    </location>
</feature>
<keyword evidence="4" id="KW-1185">Reference proteome</keyword>
<reference evidence="3 4" key="1">
    <citation type="journal article" date="2013" name="PLoS ONE">
        <title>Genomic and secretomic analyses reveal unique features of the lignocellulolytic enzyme system of Penicillium decumbens.</title>
        <authorList>
            <person name="Liu G."/>
            <person name="Zhang L."/>
            <person name="Wei X."/>
            <person name="Zou G."/>
            <person name="Qin Y."/>
            <person name="Ma L."/>
            <person name="Li J."/>
            <person name="Zheng H."/>
            <person name="Wang S."/>
            <person name="Wang C."/>
            <person name="Xun L."/>
            <person name="Zhao G.-P."/>
            <person name="Zhou Z."/>
            <person name="Qu Y."/>
        </authorList>
    </citation>
    <scope>NUCLEOTIDE SEQUENCE [LARGE SCALE GENOMIC DNA]</scope>
    <source>
        <strain evidence="4">114-2 / CGMCC 5302</strain>
    </source>
</reference>
<evidence type="ECO:0000259" key="2">
    <source>
        <dbReference type="SMART" id="SM00355"/>
    </source>
</evidence>
<protein>
    <recommendedName>
        <fullName evidence="2">C2H2-type domain-containing protein</fullName>
    </recommendedName>
</protein>
<feature type="compositionally biased region" description="Pro residues" evidence="1">
    <location>
        <begin position="588"/>
        <end position="607"/>
    </location>
</feature>
<gene>
    <name evidence="3" type="ORF">PDE_07971</name>
</gene>
<feature type="compositionally biased region" description="Low complexity" evidence="1">
    <location>
        <begin position="506"/>
        <end position="516"/>
    </location>
</feature>
<sequence length="892" mass="95980">MPSTGSVQKDGESNQSKLRDPSSTSVTLAPPDNFTPFLTASNRPPVPAASHQQSNSGSSNPTKDRNSLFPSDVDSAGRPRQQGRSSKDPRLESPANRLVGIQRPVSRLGVQSQPGNNQISRTGQSERGLSAPSIPPRSNPSHALHPPAHTAATGHRPASTSTTPQSGAISVYHDIPSTRNPASLALAQFNYDGNPRPPAKRLHKFDIKHRPSPLTAYARGEVSASIQDLDHSSEVPAAKFRKLDDGSRDAGLVGPAGLIQPNTAVRRLPVVEAQYHSPYDPQNDARSQIPTQKDHRHAREAANRKYIRTFADIVEPLKATDALPKDAYDPQTIARDILIAAGRHPQEKSLNHHLDCLRRNFRAVDGYSDLTTFRWDLVDPHVDYPPSVIKGIDEAYEAARKAKLSSTKALDVLPQSGALQVNSHRPWPTGQDHIHGPARDGPTAPQARPVESCPTGSPVTSTVDVEANSNLNGRQTLTSSGAADLTTRVPTPTASWKSSLSRPQIHSHPPSASAPATANTVKSTSKSTSLNPPAIASAISLPLSTSKSPPKPPPTPPTAVNLNAFGALPFKAPSYYSPLRPTAQPLPYSLPLPPPPPPPSASSPPKPKASVSLDAPARDPVKVTAPVSKSSPSKLVGKAHEHTPSSQVATPQTPPKSIPHRSLSSRDPTTRQSPLPKDLPEPLVIIPASPRAMAPPKRGPGRPSKSEARIEVAIDNRPAPHYQVFKCRWIGCEAELHNLQAIQTHLVGVHIPHHIVCAWENCPDKKPRAAADMWEHVRAVHVRPLAWKLGDGPSVSVNAAESYDALQQITQGRQDTVTLPADRDSVKIFSRIHGTQTSKQKARLMEEGGRRWKEEAGPGADLSDRPLSTPPRLRASRHGETAYTLSDVRVVI</sequence>
<feature type="domain" description="C2H2-type" evidence="2">
    <location>
        <begin position="725"/>
        <end position="750"/>
    </location>
</feature>
<dbReference type="SMART" id="SM00355">
    <property type="entry name" value="ZnF_C2H2"/>
    <property type="match status" value="2"/>
</dbReference>
<feature type="compositionally biased region" description="Low complexity" evidence="1">
    <location>
        <begin position="140"/>
        <end position="158"/>
    </location>
</feature>
<feature type="compositionally biased region" description="Polar residues" evidence="1">
    <location>
        <begin position="454"/>
        <end position="481"/>
    </location>
</feature>
<feature type="region of interest" description="Disordered" evidence="1">
    <location>
        <begin position="849"/>
        <end position="874"/>
    </location>
</feature>
<dbReference type="eggNOG" id="ENOG502S4ZA">
    <property type="taxonomic scope" value="Eukaryota"/>
</dbReference>
<dbReference type="EMBL" id="KB644414">
    <property type="protein sequence ID" value="EPS33010.1"/>
    <property type="molecule type" value="Genomic_DNA"/>
</dbReference>
<accession>S7ZQK9</accession>
<evidence type="ECO:0000313" key="3">
    <source>
        <dbReference type="EMBL" id="EPS33010.1"/>
    </source>
</evidence>
<proteinExistence type="predicted"/>
<feature type="compositionally biased region" description="Polar residues" evidence="1">
    <location>
        <begin position="159"/>
        <end position="168"/>
    </location>
</feature>
<feature type="compositionally biased region" description="Polar residues" evidence="1">
    <location>
        <begin position="488"/>
        <end position="504"/>
    </location>
</feature>
<dbReference type="PhylomeDB" id="S7ZQK9"/>
<feature type="compositionally biased region" description="Polar residues" evidence="1">
    <location>
        <begin position="109"/>
        <end position="127"/>
    </location>
</feature>
<feature type="compositionally biased region" description="Polar residues" evidence="1">
    <location>
        <begin position="517"/>
        <end position="531"/>
    </location>
</feature>
<dbReference type="InterPro" id="IPR013087">
    <property type="entry name" value="Znf_C2H2_type"/>
</dbReference>
<feature type="region of interest" description="Disordered" evidence="1">
    <location>
        <begin position="417"/>
        <end position="533"/>
    </location>
</feature>
<organism evidence="3 4">
    <name type="scientific">Penicillium oxalicum (strain 114-2 / CGMCC 5302)</name>
    <name type="common">Penicillium decumbens</name>
    <dbReference type="NCBI Taxonomy" id="933388"/>
    <lineage>
        <taxon>Eukaryota</taxon>
        <taxon>Fungi</taxon>
        <taxon>Dikarya</taxon>
        <taxon>Ascomycota</taxon>
        <taxon>Pezizomycotina</taxon>
        <taxon>Eurotiomycetes</taxon>
        <taxon>Eurotiomycetidae</taxon>
        <taxon>Eurotiales</taxon>
        <taxon>Aspergillaceae</taxon>
        <taxon>Penicillium</taxon>
    </lineage>
</organism>
<feature type="compositionally biased region" description="Polar residues" evidence="1">
    <location>
        <begin position="50"/>
        <end position="61"/>
    </location>
</feature>
<feature type="domain" description="C2H2-type" evidence="2">
    <location>
        <begin position="755"/>
        <end position="781"/>
    </location>
</feature>
<feature type="region of interest" description="Disordered" evidence="1">
    <location>
        <begin position="1"/>
        <end position="175"/>
    </location>
</feature>